<keyword evidence="1" id="KW-0812">Transmembrane</keyword>
<keyword evidence="1" id="KW-0472">Membrane</keyword>
<organism evidence="2 3">
    <name type="scientific">Helianthus annuus</name>
    <name type="common">Common sunflower</name>
    <dbReference type="NCBI Taxonomy" id="4232"/>
    <lineage>
        <taxon>Eukaryota</taxon>
        <taxon>Viridiplantae</taxon>
        <taxon>Streptophyta</taxon>
        <taxon>Embryophyta</taxon>
        <taxon>Tracheophyta</taxon>
        <taxon>Spermatophyta</taxon>
        <taxon>Magnoliopsida</taxon>
        <taxon>eudicotyledons</taxon>
        <taxon>Gunneridae</taxon>
        <taxon>Pentapetalae</taxon>
        <taxon>asterids</taxon>
        <taxon>campanulids</taxon>
        <taxon>Asterales</taxon>
        <taxon>Asteraceae</taxon>
        <taxon>Asteroideae</taxon>
        <taxon>Heliantheae alliance</taxon>
        <taxon>Heliantheae</taxon>
        <taxon>Helianthus</taxon>
    </lineage>
</organism>
<sequence>MVVERDIIYYLLLVFGVCVIRLVFVAAFVRVSEVRSCLLSTYRIGGLMWKRLAL</sequence>
<reference evidence="2" key="2">
    <citation type="submission" date="2020-06" db="EMBL/GenBank/DDBJ databases">
        <title>Helianthus annuus Genome sequencing and assembly Release 2.</title>
        <authorList>
            <person name="Gouzy J."/>
            <person name="Langlade N."/>
            <person name="Munos S."/>
        </authorList>
    </citation>
    <scope>NUCLEOTIDE SEQUENCE</scope>
    <source>
        <tissue evidence="2">Leaves</tissue>
    </source>
</reference>
<dbReference type="Proteomes" id="UP000215914">
    <property type="component" value="Unassembled WGS sequence"/>
</dbReference>
<accession>A0A9K3IMF7</accession>
<evidence type="ECO:0000313" key="2">
    <source>
        <dbReference type="EMBL" id="KAF5799678.1"/>
    </source>
</evidence>
<dbReference type="Gramene" id="mRNA:HanXRQr2_Chr07g0307251">
    <property type="protein sequence ID" value="CDS:HanXRQr2_Chr07g0307251.1"/>
    <property type="gene ID" value="HanXRQr2_Chr07g0307251"/>
</dbReference>
<comment type="caution">
    <text evidence="2">The sequence shown here is derived from an EMBL/GenBank/DDBJ whole genome shotgun (WGS) entry which is preliminary data.</text>
</comment>
<protein>
    <submittedName>
        <fullName evidence="2">Uncharacterized protein</fullName>
    </submittedName>
</protein>
<name>A0A9K3IMF7_HELAN</name>
<evidence type="ECO:0000313" key="3">
    <source>
        <dbReference type="Proteomes" id="UP000215914"/>
    </source>
</evidence>
<gene>
    <name evidence="2" type="ORF">HanXRQr2_Chr07g0307251</name>
</gene>
<evidence type="ECO:0000256" key="1">
    <source>
        <dbReference type="SAM" id="Phobius"/>
    </source>
</evidence>
<dbReference type="AlphaFoldDB" id="A0A9K3IMF7"/>
<reference evidence="2" key="1">
    <citation type="journal article" date="2017" name="Nature">
        <title>The sunflower genome provides insights into oil metabolism, flowering and Asterid evolution.</title>
        <authorList>
            <person name="Badouin H."/>
            <person name="Gouzy J."/>
            <person name="Grassa C.J."/>
            <person name="Murat F."/>
            <person name="Staton S.E."/>
            <person name="Cottret L."/>
            <person name="Lelandais-Briere C."/>
            <person name="Owens G.L."/>
            <person name="Carrere S."/>
            <person name="Mayjonade B."/>
            <person name="Legrand L."/>
            <person name="Gill N."/>
            <person name="Kane N.C."/>
            <person name="Bowers J.E."/>
            <person name="Hubner S."/>
            <person name="Bellec A."/>
            <person name="Berard A."/>
            <person name="Berges H."/>
            <person name="Blanchet N."/>
            <person name="Boniface M.C."/>
            <person name="Brunel D."/>
            <person name="Catrice O."/>
            <person name="Chaidir N."/>
            <person name="Claudel C."/>
            <person name="Donnadieu C."/>
            <person name="Faraut T."/>
            <person name="Fievet G."/>
            <person name="Helmstetter N."/>
            <person name="King M."/>
            <person name="Knapp S.J."/>
            <person name="Lai Z."/>
            <person name="Le Paslier M.C."/>
            <person name="Lippi Y."/>
            <person name="Lorenzon L."/>
            <person name="Mandel J.R."/>
            <person name="Marage G."/>
            <person name="Marchand G."/>
            <person name="Marquand E."/>
            <person name="Bret-Mestries E."/>
            <person name="Morien E."/>
            <person name="Nambeesan S."/>
            <person name="Nguyen T."/>
            <person name="Pegot-Espagnet P."/>
            <person name="Pouilly N."/>
            <person name="Raftis F."/>
            <person name="Sallet E."/>
            <person name="Schiex T."/>
            <person name="Thomas J."/>
            <person name="Vandecasteele C."/>
            <person name="Vares D."/>
            <person name="Vear F."/>
            <person name="Vautrin S."/>
            <person name="Crespi M."/>
            <person name="Mangin B."/>
            <person name="Burke J.M."/>
            <person name="Salse J."/>
            <person name="Munos S."/>
            <person name="Vincourt P."/>
            <person name="Rieseberg L.H."/>
            <person name="Langlade N.B."/>
        </authorList>
    </citation>
    <scope>NUCLEOTIDE SEQUENCE</scope>
    <source>
        <tissue evidence="2">Leaves</tissue>
    </source>
</reference>
<feature type="transmembrane region" description="Helical" evidence="1">
    <location>
        <begin position="7"/>
        <end position="29"/>
    </location>
</feature>
<proteinExistence type="predicted"/>
<keyword evidence="3" id="KW-1185">Reference proteome</keyword>
<dbReference type="EMBL" id="MNCJ02000322">
    <property type="protein sequence ID" value="KAF5799678.1"/>
    <property type="molecule type" value="Genomic_DNA"/>
</dbReference>
<keyword evidence="1" id="KW-1133">Transmembrane helix</keyword>